<dbReference type="RefSeq" id="WP_097071742.1">
    <property type="nucleotide sequence ID" value="NZ_OBMQ01000001.1"/>
</dbReference>
<evidence type="ECO:0000313" key="2">
    <source>
        <dbReference type="Proteomes" id="UP000219636"/>
    </source>
</evidence>
<accession>A0A285RDD0</accession>
<sequence length="134" mass="15315">MLKKGSTVSFRIPKHTDEKLLNYLNTLKQEQGRNFSSVLAANLLKSLEDGLTQRERKVITLPIPSTLTQDECDWLNHPQNIEILIKFIVQAFNKNVDIPYTALSEQHIERINTTDNAKAVSSVSKNFIFSQMLK</sequence>
<keyword evidence="2" id="KW-1185">Reference proteome</keyword>
<proteinExistence type="predicted"/>
<organism evidence="1 2">
    <name type="scientific">Ureibacillus xyleni</name>
    <dbReference type="NCBI Taxonomy" id="614648"/>
    <lineage>
        <taxon>Bacteria</taxon>
        <taxon>Bacillati</taxon>
        <taxon>Bacillota</taxon>
        <taxon>Bacilli</taxon>
        <taxon>Bacillales</taxon>
        <taxon>Caryophanaceae</taxon>
        <taxon>Ureibacillus</taxon>
    </lineage>
</organism>
<reference evidence="2" key="1">
    <citation type="submission" date="2017-08" db="EMBL/GenBank/DDBJ databases">
        <authorList>
            <person name="Varghese N."/>
            <person name="Submissions S."/>
        </authorList>
    </citation>
    <scope>NUCLEOTIDE SEQUENCE [LARGE SCALE GENOMIC DNA]</scope>
    <source>
        <strain evidence="2">JC22</strain>
    </source>
</reference>
<dbReference type="Proteomes" id="UP000219636">
    <property type="component" value="Unassembled WGS sequence"/>
</dbReference>
<dbReference type="OrthoDB" id="2691481at2"/>
<evidence type="ECO:0000313" key="1">
    <source>
        <dbReference type="EMBL" id="SOB90387.1"/>
    </source>
</evidence>
<protein>
    <submittedName>
        <fullName evidence="1">Uncharacterized protein</fullName>
    </submittedName>
</protein>
<gene>
    <name evidence="1" type="ORF">SAMN05880501_101152</name>
</gene>
<dbReference type="EMBL" id="OBMQ01000001">
    <property type="protein sequence ID" value="SOB90387.1"/>
    <property type="molecule type" value="Genomic_DNA"/>
</dbReference>
<dbReference type="AlphaFoldDB" id="A0A285RDD0"/>
<name>A0A285RDD0_9BACL</name>